<dbReference type="SMART" id="SM00107">
    <property type="entry name" value="BTK"/>
    <property type="match status" value="1"/>
</dbReference>
<dbReference type="GO" id="GO:0045121">
    <property type="term" value="C:membrane raft"/>
    <property type="evidence" value="ECO:0007669"/>
    <property type="project" value="UniProtKB-SubCell"/>
</dbReference>
<dbReference type="GO" id="GO:0045087">
    <property type="term" value="P:innate immune response"/>
    <property type="evidence" value="ECO:0007669"/>
    <property type="project" value="UniProtKB-KW"/>
</dbReference>
<dbReference type="GO" id="GO:1900227">
    <property type="term" value="P:positive regulation of NLRP3 inflammasome complex assembly"/>
    <property type="evidence" value="ECO:0007669"/>
    <property type="project" value="UniProtKB-ARBA"/>
</dbReference>
<evidence type="ECO:0000256" key="21">
    <source>
        <dbReference type="ARBA" id="ARBA00023015"/>
    </source>
</evidence>
<evidence type="ECO:0000256" key="32">
    <source>
        <dbReference type="PROSITE-ProRule" id="PRU00432"/>
    </source>
</evidence>
<evidence type="ECO:0000256" key="24">
    <source>
        <dbReference type="ARBA" id="ARBA00023136"/>
    </source>
</evidence>
<evidence type="ECO:0000256" key="16">
    <source>
        <dbReference type="ARBA" id="ARBA00022833"/>
    </source>
</evidence>
<dbReference type="InterPro" id="IPR001849">
    <property type="entry name" value="PH_domain"/>
</dbReference>
<evidence type="ECO:0000256" key="23">
    <source>
        <dbReference type="ARBA" id="ARBA00023130"/>
    </source>
</evidence>
<evidence type="ECO:0000259" key="38">
    <source>
        <dbReference type="PROSITE" id="PS50003"/>
    </source>
</evidence>
<evidence type="ECO:0000256" key="6">
    <source>
        <dbReference type="ARBA" id="ARBA00022443"/>
    </source>
</evidence>
<dbReference type="SUPFAM" id="SSF50044">
    <property type="entry name" value="SH3-domain"/>
    <property type="match status" value="1"/>
</dbReference>
<evidence type="ECO:0000259" key="36">
    <source>
        <dbReference type="PROSITE" id="PS50001"/>
    </source>
</evidence>
<proteinExistence type="inferred from homology"/>
<dbReference type="InterPro" id="IPR017441">
    <property type="entry name" value="Protein_kinase_ATP_BS"/>
</dbReference>
<keyword evidence="15 34" id="KW-0418">Kinase</keyword>
<dbReference type="PROSITE" id="PS50002">
    <property type="entry name" value="SH3"/>
    <property type="match status" value="1"/>
</dbReference>
<dbReference type="GO" id="GO:0005829">
    <property type="term" value="C:cytosol"/>
    <property type="evidence" value="ECO:0007669"/>
    <property type="project" value="UniProtKB-ARBA"/>
</dbReference>
<accession>A0A6B0SA39</accession>
<dbReference type="GO" id="GO:0004715">
    <property type="term" value="F:non-membrane spanning protein tyrosine kinase activity"/>
    <property type="evidence" value="ECO:0007669"/>
    <property type="project" value="UniProtKB-EC"/>
</dbReference>
<feature type="domain" description="Protein kinase" evidence="39">
    <location>
        <begin position="443"/>
        <end position="695"/>
    </location>
</feature>
<keyword evidence="9" id="KW-0597">Phosphoprotein</keyword>
<keyword evidence="13 33" id="KW-0547">Nucleotide-binding</keyword>
<dbReference type="PROSITE" id="PS50001">
    <property type="entry name" value="SH2"/>
    <property type="match status" value="1"/>
</dbReference>
<dbReference type="Proteomes" id="UP000322234">
    <property type="component" value="Unassembled WGS sequence"/>
</dbReference>
<dbReference type="FunFam" id="2.30.30.40:FF:000125">
    <property type="entry name" value="Tyrosine-protein kinase"/>
    <property type="match status" value="1"/>
</dbReference>
<evidence type="ECO:0000256" key="10">
    <source>
        <dbReference type="ARBA" id="ARBA00022588"/>
    </source>
</evidence>
<evidence type="ECO:0000256" key="19">
    <source>
        <dbReference type="ARBA" id="ARBA00022990"/>
    </source>
</evidence>
<dbReference type="GO" id="GO:0002250">
    <property type="term" value="P:adaptive immune response"/>
    <property type="evidence" value="ECO:0007669"/>
    <property type="project" value="UniProtKB-KW"/>
</dbReference>
<evidence type="ECO:0000256" key="31">
    <source>
        <dbReference type="PROSITE-ProRule" id="PRU00192"/>
    </source>
</evidence>
<keyword evidence="17 33" id="KW-0067">ATP-binding</keyword>
<evidence type="ECO:0000256" key="25">
    <source>
        <dbReference type="ARBA" id="ARBA00023137"/>
    </source>
</evidence>
<dbReference type="Pfam" id="PF00779">
    <property type="entry name" value="BTK"/>
    <property type="match status" value="1"/>
</dbReference>
<dbReference type="Pfam" id="PF07714">
    <property type="entry name" value="PK_Tyr_Ser-Thr"/>
    <property type="match status" value="1"/>
</dbReference>
<dbReference type="SMART" id="SM00252">
    <property type="entry name" value="SH2"/>
    <property type="match status" value="1"/>
</dbReference>
<dbReference type="CDD" id="cd10397">
    <property type="entry name" value="SH2_Tec_Btk"/>
    <property type="match status" value="1"/>
</dbReference>
<evidence type="ECO:0000256" key="33">
    <source>
        <dbReference type="PROSITE-ProRule" id="PRU10141"/>
    </source>
</evidence>
<comment type="cofactor">
    <cofactor evidence="1">
        <name>Zn(2+)</name>
        <dbReference type="ChEBI" id="CHEBI:29105"/>
    </cofactor>
</comment>
<evidence type="ECO:0000256" key="14">
    <source>
        <dbReference type="ARBA" id="ARBA00022771"/>
    </source>
</evidence>
<dbReference type="FunFam" id="2.30.29.30:FF:000191">
    <property type="entry name" value="Tyrosine-protein kinase"/>
    <property type="match status" value="1"/>
</dbReference>
<feature type="domain" description="PH" evidence="38">
    <location>
        <begin position="3"/>
        <end position="133"/>
    </location>
</feature>
<evidence type="ECO:0000256" key="35">
    <source>
        <dbReference type="SAM" id="MobiDB-lite"/>
    </source>
</evidence>
<keyword evidence="18" id="KW-0391">Immunity</keyword>
<dbReference type="CDD" id="cd01238">
    <property type="entry name" value="PH_Btk"/>
    <property type="match status" value="1"/>
</dbReference>
<dbReference type="InterPro" id="IPR036028">
    <property type="entry name" value="SH3-like_dom_sf"/>
</dbReference>
<dbReference type="GO" id="GO:0005524">
    <property type="term" value="F:ATP binding"/>
    <property type="evidence" value="ECO:0007669"/>
    <property type="project" value="UniProtKB-UniRule"/>
</dbReference>
<dbReference type="InterPro" id="IPR006751">
    <property type="entry name" value="TAFII55_prot_cons_reg"/>
</dbReference>
<dbReference type="PROSITE" id="PS51113">
    <property type="entry name" value="ZF_BTK"/>
    <property type="match status" value="1"/>
</dbReference>
<dbReference type="PRINTS" id="PR00109">
    <property type="entry name" value="TYRKINASE"/>
</dbReference>
<keyword evidence="22" id="KW-0446">Lipid-binding</keyword>
<dbReference type="SUPFAM" id="SSF50729">
    <property type="entry name" value="PH domain-like"/>
    <property type="match status" value="1"/>
</dbReference>
<feature type="region of interest" description="Disordered" evidence="35">
    <location>
        <begin position="212"/>
        <end position="251"/>
    </location>
</feature>
<dbReference type="InterPro" id="IPR050198">
    <property type="entry name" value="Non-receptor_tyrosine_kinases"/>
</dbReference>
<dbReference type="Pfam" id="PF00017">
    <property type="entry name" value="SH2"/>
    <property type="match status" value="1"/>
</dbReference>
<feature type="domain" description="SH2" evidence="36">
    <location>
        <begin position="322"/>
        <end position="418"/>
    </location>
</feature>
<dbReference type="CDD" id="cd08047">
    <property type="entry name" value="TAF7"/>
    <property type="match status" value="1"/>
</dbReference>
<dbReference type="GO" id="GO:0050864">
    <property type="term" value="P:regulation of B cell activation"/>
    <property type="evidence" value="ECO:0007669"/>
    <property type="project" value="UniProtKB-ARBA"/>
</dbReference>
<keyword evidence="23" id="KW-1064">Adaptive immunity</keyword>
<evidence type="ECO:0000256" key="7">
    <source>
        <dbReference type="ARBA" id="ARBA00022475"/>
    </source>
</evidence>
<evidence type="ECO:0000256" key="30">
    <source>
        <dbReference type="PROSITE-ProRule" id="PRU00191"/>
    </source>
</evidence>
<comment type="similarity">
    <text evidence="34">Belongs to the protein kinase superfamily. Tyr protein kinase family.</text>
</comment>
<keyword evidence="7" id="KW-1003">Cell membrane</keyword>
<dbReference type="AlphaFoldDB" id="A0A6B0SA39"/>
<dbReference type="PRINTS" id="PR00401">
    <property type="entry name" value="SH2DOMAIN"/>
</dbReference>
<comment type="catalytic activity">
    <reaction evidence="28 34">
        <text>L-tyrosyl-[protein] + ATP = O-phospho-L-tyrosyl-[protein] + ADP + H(+)</text>
        <dbReference type="Rhea" id="RHEA:10596"/>
        <dbReference type="Rhea" id="RHEA-COMP:10136"/>
        <dbReference type="Rhea" id="RHEA-COMP:20101"/>
        <dbReference type="ChEBI" id="CHEBI:15378"/>
        <dbReference type="ChEBI" id="CHEBI:30616"/>
        <dbReference type="ChEBI" id="CHEBI:46858"/>
        <dbReference type="ChEBI" id="CHEBI:61978"/>
        <dbReference type="ChEBI" id="CHEBI:456216"/>
        <dbReference type="EC" id="2.7.10.2"/>
    </reaction>
</comment>
<evidence type="ECO:0000256" key="9">
    <source>
        <dbReference type="ARBA" id="ARBA00022553"/>
    </source>
</evidence>
<dbReference type="SUPFAM" id="SSF56112">
    <property type="entry name" value="Protein kinase-like (PK-like)"/>
    <property type="match status" value="1"/>
</dbReference>
<keyword evidence="11 34" id="KW-0808">Transferase</keyword>
<dbReference type="CDD" id="cd05113">
    <property type="entry name" value="PTKc_Btk_Bmx"/>
    <property type="match status" value="1"/>
</dbReference>
<dbReference type="SMART" id="SM00326">
    <property type="entry name" value="SH3"/>
    <property type="match status" value="1"/>
</dbReference>
<name>A0A6B0SA39_9CETA</name>
<keyword evidence="24" id="KW-0472">Membrane</keyword>
<dbReference type="GO" id="GO:0008289">
    <property type="term" value="F:lipid binding"/>
    <property type="evidence" value="ECO:0007669"/>
    <property type="project" value="UniProtKB-KW"/>
</dbReference>
<protein>
    <recommendedName>
        <fullName evidence="34">Tyrosine-protein kinase</fullName>
        <ecNumber evidence="34">2.7.10.2</ecNumber>
    </recommendedName>
</protein>
<dbReference type="PANTHER" id="PTHR24418">
    <property type="entry name" value="TYROSINE-PROTEIN KINASE"/>
    <property type="match status" value="1"/>
</dbReference>
<dbReference type="InterPro" id="IPR020635">
    <property type="entry name" value="Tyr_kinase_cat_dom"/>
</dbReference>
<evidence type="ECO:0000256" key="28">
    <source>
        <dbReference type="ARBA" id="ARBA00051245"/>
    </source>
</evidence>
<keyword evidence="21" id="KW-0805">Transcription regulation</keyword>
<dbReference type="InterPro" id="IPR001562">
    <property type="entry name" value="Znf_Btk_motif"/>
</dbReference>
<dbReference type="PROSITE" id="PS50003">
    <property type="entry name" value="PH_DOMAIN"/>
    <property type="match status" value="1"/>
</dbReference>
<feature type="domain" description="SH3" evidence="37">
    <location>
        <begin position="255"/>
        <end position="315"/>
    </location>
</feature>
<evidence type="ECO:0000256" key="27">
    <source>
        <dbReference type="ARBA" id="ARBA00023242"/>
    </source>
</evidence>
<keyword evidence="6 31" id="KW-0728">SH3 domain</keyword>
<comment type="subunit">
    <text evidence="29">Part of a complex composed of EEIG1, TNFRSF11A/RANK, PLCG2, GAB2, TEC and BTK; complex formation increases in the presence of TNFSF11/RANKL. Binds GTF2I through the PH domain. Interacts with SH3BP5 via the SH3 domain. Interacts with IBTK via its PH domain. Interacts with ARID3A, CAV1, FASLG, PIN1, TLR8 and TLR9. Interacts with MPL/TPOR.</text>
</comment>
<evidence type="ECO:0000256" key="4">
    <source>
        <dbReference type="ARBA" id="ARBA00004285"/>
    </source>
</evidence>
<dbReference type="GO" id="GO:0042113">
    <property type="term" value="P:B cell activation"/>
    <property type="evidence" value="ECO:0007669"/>
    <property type="project" value="UniProtKB-ARBA"/>
</dbReference>
<dbReference type="FunFam" id="3.30.200.20:FF:000053">
    <property type="entry name" value="Tyrosine-protein kinase"/>
    <property type="match status" value="1"/>
</dbReference>
<dbReference type="Pfam" id="PF00169">
    <property type="entry name" value="PH"/>
    <property type="match status" value="1"/>
</dbReference>
<dbReference type="InterPro" id="IPR001452">
    <property type="entry name" value="SH3_domain"/>
</dbReference>
<dbReference type="SMART" id="SM00219">
    <property type="entry name" value="TyrKc"/>
    <property type="match status" value="1"/>
</dbReference>
<evidence type="ECO:0000313" key="41">
    <source>
        <dbReference type="Proteomes" id="UP000322234"/>
    </source>
</evidence>
<keyword evidence="19" id="KW-0007">Acetylation</keyword>
<evidence type="ECO:0000256" key="13">
    <source>
        <dbReference type="ARBA" id="ARBA00022741"/>
    </source>
</evidence>
<dbReference type="Gene3D" id="1.10.510.10">
    <property type="entry name" value="Transferase(Phosphotransferase) domain 1"/>
    <property type="match status" value="1"/>
</dbReference>
<dbReference type="Pfam" id="PF04658">
    <property type="entry name" value="TAFII55_N"/>
    <property type="match status" value="1"/>
</dbReference>
<dbReference type="EC" id="2.7.10.2" evidence="34"/>
<evidence type="ECO:0000256" key="22">
    <source>
        <dbReference type="ARBA" id="ARBA00023121"/>
    </source>
</evidence>
<keyword evidence="16" id="KW-0862">Zinc</keyword>
<evidence type="ECO:0000256" key="1">
    <source>
        <dbReference type="ARBA" id="ARBA00001947"/>
    </source>
</evidence>
<keyword evidence="14 32" id="KW-0863">Zinc-finger</keyword>
<dbReference type="PROSITE" id="PS00109">
    <property type="entry name" value="PROTEIN_KINASE_TYR"/>
    <property type="match status" value="1"/>
</dbReference>
<evidence type="ECO:0000256" key="29">
    <source>
        <dbReference type="ARBA" id="ARBA00065603"/>
    </source>
</evidence>
<dbReference type="EMBL" id="VBQZ03000301">
    <property type="protein sequence ID" value="MXQ98890.1"/>
    <property type="molecule type" value="Genomic_DNA"/>
</dbReference>
<keyword evidence="26" id="KW-0804">Transcription</keyword>
<keyword evidence="20 30" id="KW-0727">SH2 domain</keyword>
<dbReference type="InterPro" id="IPR036860">
    <property type="entry name" value="SH2_dom_sf"/>
</dbReference>
<dbReference type="Gene3D" id="3.30.505.10">
    <property type="entry name" value="SH2 domain"/>
    <property type="match status" value="1"/>
</dbReference>
<evidence type="ECO:0000256" key="12">
    <source>
        <dbReference type="ARBA" id="ARBA00022723"/>
    </source>
</evidence>
<dbReference type="InterPro" id="IPR011009">
    <property type="entry name" value="Kinase-like_dom_sf"/>
</dbReference>
<dbReference type="InterPro" id="IPR000719">
    <property type="entry name" value="Prot_kinase_dom"/>
</dbReference>
<gene>
    <name evidence="40" type="ORF">E5288_WYG008651</name>
</gene>
<comment type="caution">
    <text evidence="40">The sequence shown here is derived from an EMBL/GenBank/DDBJ whole genome shotgun (WGS) entry which is preliminary data.</text>
</comment>
<sequence>MATVILESIFLKRSQQKKKTSPLNFKKRLFLLTVQKLSYYEYDFERGRRGSKKGSIDVEKITCVETVVPEKNPPPERQIPRRGEESSETEQISIIERFPYPFQVVYDEGPLYVFSPTEELRKRWIHQLKNGWLRTGQLSEAHHYTQRGKHAYGSFSHKSNVTSLSLFSPLTVIRYNSDLVQKYHPCFWIDGQYLCCSQTAKNAMGCQILENRNGSLKPGSSHRKTKKPLPPTPEEDQILKKPLPPEPTAAPVSTSELKKVVALYDYMPMNANDLQLHKGNEYFILEESNLPWWRARDKNGQEGYIPSNYVTEAEDSIEMYEWYSKHMTRSQAEQLLKQEGKEGGFIVRDSSKAGKYTVSVFAKSTGEPQGVIRHYVVCSTPQSQYYLAEKHLFSTIPELINYHQHNSAGLISRLKYPVSQQNKNAPSTAGLGYGSWEIDPKDLTFLKELGTGQFGVVKYGKWRGQYDVAIKMIKEGSMSEDEFIEEAKVMMNLSHEKLVQLYGVCTKQRPIFIITEYMANGCLLNYLREMRHRFQTQQLLEMCKDVCEAMEYLESKQFLHRDLAARNCLVNDQGVVKVSDFGLSRYVLDDEYTSSVGSKFPVRWSPPEVLMYSKFSSKSDIWAFGVLMWEIYSLGKMPYERFTNSETAEHIAQGLRLYRPHLASERVYAIMYSCWHEEDYNHTSDKVQKREHASTVRKMVHSGSSSMKNKLKIDLFSDTRHAIVEVDNVSLAAKLVDLPCVIGSLKTLDRKSFYKTADVSQMLVCTADADVQPSPEEPVTSTDPKAIRKAEKQRKKKYTWKHGITPPLRNVRKRKFRKTIKKHIESPEVEKEVKRLLCSDAEAVNARWEVIAEDETKEIESQGSIPGYAIASGMSDYKQRHTLPGTLIKAKQKIQREQDMERELQTRFTEYDQYEAKEGTSSMVMEIQKYTQYAEKMLHEIQRRAQRQKDLIRKVENLTLKNHLHSVLEQLKLQEEEKTEQE</sequence>
<keyword evidence="10" id="KW-0399">Innate immunity</keyword>
<keyword evidence="41" id="KW-1185">Reference proteome</keyword>
<evidence type="ECO:0000256" key="26">
    <source>
        <dbReference type="ARBA" id="ARBA00023163"/>
    </source>
</evidence>
<evidence type="ECO:0000259" key="37">
    <source>
        <dbReference type="PROSITE" id="PS50002"/>
    </source>
</evidence>
<dbReference type="InterPro" id="IPR011993">
    <property type="entry name" value="PH-like_dom_sf"/>
</dbReference>
<evidence type="ECO:0000256" key="18">
    <source>
        <dbReference type="ARBA" id="ARBA00022859"/>
    </source>
</evidence>
<dbReference type="SMART" id="SM01370">
    <property type="entry name" value="TAFII55_N"/>
    <property type="match status" value="1"/>
</dbReference>
<keyword evidence="12" id="KW-0479">Metal-binding</keyword>
<evidence type="ECO:0000256" key="15">
    <source>
        <dbReference type="ARBA" id="ARBA00022777"/>
    </source>
</evidence>
<evidence type="ECO:0000256" key="34">
    <source>
        <dbReference type="RuleBase" id="RU362096"/>
    </source>
</evidence>
<keyword evidence="25 34" id="KW-0829">Tyrosine-protein kinase</keyword>
<dbReference type="InterPro" id="IPR035574">
    <property type="entry name" value="BTK_SH3"/>
</dbReference>
<dbReference type="CDD" id="cd11906">
    <property type="entry name" value="SH3_BTK"/>
    <property type="match status" value="1"/>
</dbReference>
<evidence type="ECO:0000256" key="8">
    <source>
        <dbReference type="ARBA" id="ARBA00022490"/>
    </source>
</evidence>
<organism evidence="40 41">
    <name type="scientific">Bos mutus</name>
    <name type="common">wild yak</name>
    <dbReference type="NCBI Taxonomy" id="72004"/>
    <lineage>
        <taxon>Eukaryota</taxon>
        <taxon>Metazoa</taxon>
        <taxon>Chordata</taxon>
        <taxon>Craniata</taxon>
        <taxon>Vertebrata</taxon>
        <taxon>Euteleostomi</taxon>
        <taxon>Mammalia</taxon>
        <taxon>Eutheria</taxon>
        <taxon>Laurasiatheria</taxon>
        <taxon>Artiodactyla</taxon>
        <taxon>Ruminantia</taxon>
        <taxon>Pecora</taxon>
        <taxon>Bovidae</taxon>
        <taxon>Bovinae</taxon>
        <taxon>Bos</taxon>
    </lineage>
</organism>
<dbReference type="GO" id="GO:0008270">
    <property type="term" value="F:zinc ion binding"/>
    <property type="evidence" value="ECO:0007669"/>
    <property type="project" value="UniProtKB-KW"/>
</dbReference>
<dbReference type="InterPro" id="IPR008266">
    <property type="entry name" value="Tyr_kinase_AS"/>
</dbReference>
<evidence type="ECO:0000256" key="5">
    <source>
        <dbReference type="ARBA" id="ARBA00004496"/>
    </source>
</evidence>
<dbReference type="GO" id="GO:0035556">
    <property type="term" value="P:intracellular signal transduction"/>
    <property type="evidence" value="ECO:0007669"/>
    <property type="project" value="InterPro"/>
</dbReference>
<dbReference type="InterPro" id="IPR001245">
    <property type="entry name" value="Ser-Thr/Tyr_kinase_cat_dom"/>
</dbReference>
<dbReference type="PROSITE" id="PS50011">
    <property type="entry name" value="PROTEIN_KINASE_DOM"/>
    <property type="match status" value="1"/>
</dbReference>
<dbReference type="GO" id="GO:0005669">
    <property type="term" value="C:transcription factor TFIID complex"/>
    <property type="evidence" value="ECO:0007669"/>
    <property type="project" value="InterPro"/>
</dbReference>
<keyword evidence="27" id="KW-0539">Nucleus</keyword>
<evidence type="ECO:0000256" key="2">
    <source>
        <dbReference type="ARBA" id="ARBA00004123"/>
    </source>
</evidence>
<dbReference type="InterPro" id="IPR000980">
    <property type="entry name" value="SH2"/>
</dbReference>
<evidence type="ECO:0000259" key="39">
    <source>
        <dbReference type="PROSITE" id="PS50011"/>
    </source>
</evidence>
<evidence type="ECO:0000256" key="3">
    <source>
        <dbReference type="ARBA" id="ARBA00004202"/>
    </source>
</evidence>
<dbReference type="PROSITE" id="PS00107">
    <property type="entry name" value="PROTEIN_KINASE_ATP"/>
    <property type="match status" value="1"/>
</dbReference>
<dbReference type="SMART" id="SM00233">
    <property type="entry name" value="PH"/>
    <property type="match status" value="1"/>
</dbReference>
<evidence type="ECO:0000256" key="11">
    <source>
        <dbReference type="ARBA" id="ARBA00022679"/>
    </source>
</evidence>
<reference evidence="40" key="1">
    <citation type="submission" date="2019-10" db="EMBL/GenBank/DDBJ databases">
        <title>The sequence and de novo assembly of the wild yak genome.</title>
        <authorList>
            <person name="Liu Y."/>
        </authorList>
    </citation>
    <scope>NUCLEOTIDE SEQUENCE [LARGE SCALE GENOMIC DNA]</scope>
    <source>
        <strain evidence="40">WY2019</strain>
    </source>
</reference>
<dbReference type="Pfam" id="PF00018">
    <property type="entry name" value="SH3_1"/>
    <property type="match status" value="1"/>
</dbReference>
<dbReference type="FunFam" id="1.10.510.10:FF:000052">
    <property type="entry name" value="Tyrosine-protein kinase"/>
    <property type="match status" value="1"/>
</dbReference>
<comment type="subcellular location">
    <subcellularLocation>
        <location evidence="3">Cell membrane</location>
        <topology evidence="3">Peripheral membrane protein</topology>
    </subcellularLocation>
    <subcellularLocation>
        <location evidence="5">Cytoplasm</location>
    </subcellularLocation>
    <subcellularLocation>
        <location evidence="4">Membrane raft</location>
    </subcellularLocation>
    <subcellularLocation>
        <location evidence="2">Nucleus</location>
    </subcellularLocation>
</comment>
<dbReference type="GO" id="GO:0005886">
    <property type="term" value="C:plasma membrane"/>
    <property type="evidence" value="ECO:0007669"/>
    <property type="project" value="UniProtKB-SubCell"/>
</dbReference>
<dbReference type="GO" id="GO:0006367">
    <property type="term" value="P:transcription initiation at RNA polymerase II promoter"/>
    <property type="evidence" value="ECO:0007669"/>
    <property type="project" value="InterPro"/>
</dbReference>
<dbReference type="Gene3D" id="2.30.30.40">
    <property type="entry name" value="SH3 Domains"/>
    <property type="match status" value="1"/>
</dbReference>
<evidence type="ECO:0000313" key="40">
    <source>
        <dbReference type="EMBL" id="MXQ98890.1"/>
    </source>
</evidence>
<dbReference type="PRINTS" id="PR00452">
    <property type="entry name" value="SH3DOMAIN"/>
</dbReference>
<dbReference type="SUPFAM" id="SSF55550">
    <property type="entry name" value="SH2 domain"/>
    <property type="match status" value="1"/>
</dbReference>
<keyword evidence="8" id="KW-0963">Cytoplasm</keyword>
<evidence type="ECO:0000256" key="20">
    <source>
        <dbReference type="ARBA" id="ARBA00022999"/>
    </source>
</evidence>
<feature type="region of interest" description="Disordered" evidence="35">
    <location>
        <begin position="69"/>
        <end position="89"/>
    </location>
</feature>
<dbReference type="FunFam" id="3.30.505.10:FF:000040">
    <property type="entry name" value="Tyrosine-protein kinase"/>
    <property type="match status" value="1"/>
</dbReference>
<feature type="binding site" evidence="33">
    <location>
        <position position="471"/>
    </location>
    <ligand>
        <name>ATP</name>
        <dbReference type="ChEBI" id="CHEBI:30616"/>
    </ligand>
</feature>
<evidence type="ECO:0000256" key="17">
    <source>
        <dbReference type="ARBA" id="ARBA00022840"/>
    </source>
</evidence>
<dbReference type="Gene3D" id="2.30.29.30">
    <property type="entry name" value="Pleckstrin-homology domain (PH domain)/Phosphotyrosine-binding domain (PTB)"/>
    <property type="match status" value="1"/>
</dbReference>